<dbReference type="InterPro" id="IPR015422">
    <property type="entry name" value="PyrdxlP-dep_Trfase_small"/>
</dbReference>
<protein>
    <submittedName>
        <fullName evidence="5">Threonine aldolase family protein</fullName>
    </submittedName>
</protein>
<dbReference type="Gene3D" id="3.90.1150.10">
    <property type="entry name" value="Aspartate Aminotransferase, domain 1"/>
    <property type="match status" value="1"/>
</dbReference>
<dbReference type="RefSeq" id="WP_375526085.1">
    <property type="nucleotide sequence ID" value="NZ_JBHILM010000016.1"/>
</dbReference>
<dbReference type="Gene3D" id="3.40.640.10">
    <property type="entry name" value="Type I PLP-dependent aspartate aminotransferase-like (Major domain)"/>
    <property type="match status" value="1"/>
</dbReference>
<dbReference type="SUPFAM" id="SSF53383">
    <property type="entry name" value="PLP-dependent transferases"/>
    <property type="match status" value="1"/>
</dbReference>
<dbReference type="InterPro" id="IPR015421">
    <property type="entry name" value="PyrdxlP-dep_Trfase_major"/>
</dbReference>
<dbReference type="Proteomes" id="UP001580407">
    <property type="component" value="Unassembled WGS sequence"/>
</dbReference>
<name>A0ABV5B9I0_9BACL</name>
<gene>
    <name evidence="5" type="ORF">ACE3NQ_15510</name>
</gene>
<dbReference type="PANTHER" id="PTHR48097">
    <property type="entry name" value="L-THREONINE ALDOLASE-RELATED"/>
    <property type="match status" value="1"/>
</dbReference>
<evidence type="ECO:0000256" key="3">
    <source>
        <dbReference type="ARBA" id="ARBA00022898"/>
    </source>
</evidence>
<comment type="caution">
    <text evidence="5">The sequence shown here is derived from an EMBL/GenBank/DDBJ whole genome shotgun (WGS) entry which is preliminary data.</text>
</comment>
<dbReference type="EMBL" id="JBHILM010000016">
    <property type="protein sequence ID" value="MFB5682333.1"/>
    <property type="molecule type" value="Genomic_DNA"/>
</dbReference>
<evidence type="ECO:0000256" key="1">
    <source>
        <dbReference type="ARBA" id="ARBA00001933"/>
    </source>
</evidence>
<proteinExistence type="inferred from homology"/>
<evidence type="ECO:0000256" key="2">
    <source>
        <dbReference type="ARBA" id="ARBA00006966"/>
    </source>
</evidence>
<keyword evidence="3" id="KW-0663">Pyridoxal phosphate</keyword>
<evidence type="ECO:0000313" key="5">
    <source>
        <dbReference type="EMBL" id="MFB5682333.1"/>
    </source>
</evidence>
<comment type="cofactor">
    <cofactor evidence="1">
        <name>pyridoxal 5'-phosphate</name>
        <dbReference type="ChEBI" id="CHEBI:597326"/>
    </cofactor>
</comment>
<evidence type="ECO:0000259" key="4">
    <source>
        <dbReference type="Pfam" id="PF01212"/>
    </source>
</evidence>
<dbReference type="PANTHER" id="PTHR48097:SF5">
    <property type="entry name" value="LOW SPECIFICITY L-THREONINE ALDOLASE"/>
    <property type="match status" value="1"/>
</dbReference>
<dbReference type="InterPro" id="IPR015424">
    <property type="entry name" value="PyrdxlP-dep_Trfase"/>
</dbReference>
<accession>A0ABV5B9I0</accession>
<evidence type="ECO:0000313" key="6">
    <source>
        <dbReference type="Proteomes" id="UP001580407"/>
    </source>
</evidence>
<dbReference type="InterPro" id="IPR001597">
    <property type="entry name" value="ArAA_b-elim_lyase/Thr_aldolase"/>
</dbReference>
<comment type="similarity">
    <text evidence="2">Belongs to the threonine aldolase family.</text>
</comment>
<dbReference type="Pfam" id="PF01212">
    <property type="entry name" value="Beta_elim_lyase"/>
    <property type="match status" value="1"/>
</dbReference>
<feature type="domain" description="Aromatic amino acid beta-eliminating lyase/threonine aldolase" evidence="4">
    <location>
        <begin position="29"/>
        <end position="246"/>
    </location>
</feature>
<organism evidence="5 6">
    <name type="scientific">Paenibacillus terreus</name>
    <dbReference type="NCBI Taxonomy" id="1387834"/>
    <lineage>
        <taxon>Bacteria</taxon>
        <taxon>Bacillati</taxon>
        <taxon>Bacillota</taxon>
        <taxon>Bacilli</taxon>
        <taxon>Bacillales</taxon>
        <taxon>Paenibacillaceae</taxon>
        <taxon>Paenibacillus</taxon>
    </lineage>
</organism>
<reference evidence="5 6" key="1">
    <citation type="submission" date="2024-09" db="EMBL/GenBank/DDBJ databases">
        <authorList>
            <person name="Ruan L."/>
        </authorList>
    </citation>
    <scope>NUCLEOTIDE SEQUENCE [LARGE SCALE GENOMIC DNA]</scope>
    <source>
        <strain evidence="5 6">D33</strain>
    </source>
</reference>
<sequence length="345" mass="38643">MIRFECDYTEGAHERILKRLLETNDEQTSGYGTDPHCELARAYIKKACDAEPADVHFLVGGTQTNTTVIASILRPHQGVIAAISGHIAVHETGAIEATGHKVLTLTSDDGKIRAEQVKELVEVHWSDATHEHMVQPGMVYISQPTENGTIYSKSELEALSRVCRESGLPLFIDGARLGYALAAEDNDLSLADIARLCDVFYIGGTKIGAMMGEAVVIVNEALKKDFRYHIKQKGGLLAKGRMLGIQFETLFEDGLYFEISKHAVDMAVLLRDVLTEQGIPFQYHSTTNQQFPILPDRLLEELKENYSFSFWEKADETHSAVRFCTSWATKRENVEKLIEDIKRLR</sequence>
<keyword evidence="6" id="KW-1185">Reference proteome</keyword>